<reference evidence="2 3" key="1">
    <citation type="journal article" date="2013" name="BMC Genomics">
        <title>The miniature genome of a carnivorous plant Genlisea aurea contains a low number of genes and short non-coding sequences.</title>
        <authorList>
            <person name="Leushkin E.V."/>
            <person name="Sutormin R.A."/>
            <person name="Nabieva E.R."/>
            <person name="Penin A.A."/>
            <person name="Kondrashov A.S."/>
            <person name="Logacheva M.D."/>
        </authorList>
    </citation>
    <scope>NUCLEOTIDE SEQUENCE [LARGE SCALE GENOMIC DNA]</scope>
</reference>
<keyword evidence="1" id="KW-0472">Membrane</keyword>
<dbReference type="Proteomes" id="UP000015453">
    <property type="component" value="Unassembled WGS sequence"/>
</dbReference>
<dbReference type="OrthoDB" id="5985073at2759"/>
<organism evidence="2 3">
    <name type="scientific">Genlisea aurea</name>
    <dbReference type="NCBI Taxonomy" id="192259"/>
    <lineage>
        <taxon>Eukaryota</taxon>
        <taxon>Viridiplantae</taxon>
        <taxon>Streptophyta</taxon>
        <taxon>Embryophyta</taxon>
        <taxon>Tracheophyta</taxon>
        <taxon>Spermatophyta</taxon>
        <taxon>Magnoliopsida</taxon>
        <taxon>eudicotyledons</taxon>
        <taxon>Gunneridae</taxon>
        <taxon>Pentapetalae</taxon>
        <taxon>asterids</taxon>
        <taxon>lamiids</taxon>
        <taxon>Lamiales</taxon>
        <taxon>Lentibulariaceae</taxon>
        <taxon>Genlisea</taxon>
    </lineage>
</organism>
<feature type="transmembrane region" description="Helical" evidence="1">
    <location>
        <begin position="12"/>
        <end position="32"/>
    </location>
</feature>
<evidence type="ECO:0000313" key="3">
    <source>
        <dbReference type="Proteomes" id="UP000015453"/>
    </source>
</evidence>
<keyword evidence="3" id="KW-1185">Reference proteome</keyword>
<evidence type="ECO:0000313" key="2">
    <source>
        <dbReference type="EMBL" id="EPS61326.1"/>
    </source>
</evidence>
<keyword evidence="1" id="KW-1133">Transmembrane helix</keyword>
<dbReference type="AlphaFoldDB" id="S8CAE1"/>
<evidence type="ECO:0000256" key="1">
    <source>
        <dbReference type="SAM" id="Phobius"/>
    </source>
</evidence>
<proteinExistence type="predicted"/>
<name>S8CAE1_9LAMI</name>
<protein>
    <submittedName>
        <fullName evidence="2">Uncharacterized protein</fullName>
    </submittedName>
</protein>
<sequence>MMRKRRGPVSGILVFSLGFLLFLSVIPIWGGAGTDVSRWSPARRARFIIIHPGSQGNCSEFLEEEKSCLN</sequence>
<accession>S8CAE1</accession>
<gene>
    <name evidence="2" type="ORF">M569_13474</name>
</gene>
<comment type="caution">
    <text evidence="2">The sequence shown here is derived from an EMBL/GenBank/DDBJ whole genome shotgun (WGS) entry which is preliminary data.</text>
</comment>
<keyword evidence="1" id="KW-0812">Transmembrane</keyword>
<dbReference type="EMBL" id="AUSU01006928">
    <property type="protein sequence ID" value="EPS61326.1"/>
    <property type="molecule type" value="Genomic_DNA"/>
</dbReference>